<gene>
    <name evidence="1" type="ORF">TSAR_016474</name>
</gene>
<name>A0A232FJ18_9HYME</name>
<dbReference type="EMBL" id="NNAY01000125">
    <property type="protein sequence ID" value="OXU30736.1"/>
    <property type="molecule type" value="Genomic_DNA"/>
</dbReference>
<dbReference type="AlphaFoldDB" id="A0A232FJ18"/>
<protein>
    <submittedName>
        <fullName evidence="1">Uncharacterized protein</fullName>
    </submittedName>
</protein>
<sequence>MIFKVHINSENLTLHMHAFIHDMSSMHSKSPMMRFAHSIDDTFHTVIVLEQHKISQYSMLVRTVIYDICLCLNRTRMRKKLRELLLLGFQRRSYAYFSTNSGFHFTESLENGPELIGHLLPGVL</sequence>
<dbReference type="Proteomes" id="UP000215335">
    <property type="component" value="Unassembled WGS sequence"/>
</dbReference>
<proteinExistence type="predicted"/>
<comment type="caution">
    <text evidence="1">The sequence shown here is derived from an EMBL/GenBank/DDBJ whole genome shotgun (WGS) entry which is preliminary data.</text>
</comment>
<evidence type="ECO:0000313" key="2">
    <source>
        <dbReference type="Proteomes" id="UP000215335"/>
    </source>
</evidence>
<organism evidence="1 2">
    <name type="scientific">Trichomalopsis sarcophagae</name>
    <dbReference type="NCBI Taxonomy" id="543379"/>
    <lineage>
        <taxon>Eukaryota</taxon>
        <taxon>Metazoa</taxon>
        <taxon>Ecdysozoa</taxon>
        <taxon>Arthropoda</taxon>
        <taxon>Hexapoda</taxon>
        <taxon>Insecta</taxon>
        <taxon>Pterygota</taxon>
        <taxon>Neoptera</taxon>
        <taxon>Endopterygota</taxon>
        <taxon>Hymenoptera</taxon>
        <taxon>Apocrita</taxon>
        <taxon>Proctotrupomorpha</taxon>
        <taxon>Chalcidoidea</taxon>
        <taxon>Pteromalidae</taxon>
        <taxon>Pteromalinae</taxon>
        <taxon>Trichomalopsis</taxon>
    </lineage>
</organism>
<evidence type="ECO:0000313" key="1">
    <source>
        <dbReference type="EMBL" id="OXU30736.1"/>
    </source>
</evidence>
<keyword evidence="2" id="KW-1185">Reference proteome</keyword>
<accession>A0A232FJ18</accession>
<reference evidence="1 2" key="1">
    <citation type="journal article" date="2017" name="Curr. Biol.">
        <title>The Evolution of Venom by Co-option of Single-Copy Genes.</title>
        <authorList>
            <person name="Martinson E.O."/>
            <person name="Mrinalini"/>
            <person name="Kelkar Y.D."/>
            <person name="Chang C.H."/>
            <person name="Werren J.H."/>
        </authorList>
    </citation>
    <scope>NUCLEOTIDE SEQUENCE [LARGE SCALE GENOMIC DNA]</scope>
    <source>
        <strain evidence="1 2">Alberta</strain>
        <tissue evidence="1">Whole body</tissue>
    </source>
</reference>